<evidence type="ECO:0000256" key="4">
    <source>
        <dbReference type="ARBA" id="ARBA00023242"/>
    </source>
</evidence>
<accession>A0A4Z1P346</accession>
<dbReference type="InterPro" id="IPR036390">
    <property type="entry name" value="WH_DNA-bd_sf"/>
</dbReference>
<feature type="compositionally biased region" description="Basic and acidic residues" evidence="6">
    <location>
        <begin position="351"/>
        <end position="368"/>
    </location>
</feature>
<dbReference type="InterPro" id="IPR045912">
    <property type="entry name" value="FOXJ2/3-like"/>
</dbReference>
<dbReference type="AlphaFoldDB" id="A0A4Z1P346"/>
<feature type="compositionally biased region" description="Low complexity" evidence="6">
    <location>
        <begin position="59"/>
        <end position="71"/>
    </location>
</feature>
<dbReference type="Pfam" id="PF00250">
    <property type="entry name" value="Forkhead"/>
    <property type="match status" value="1"/>
</dbReference>
<evidence type="ECO:0000256" key="1">
    <source>
        <dbReference type="ARBA" id="ARBA00023015"/>
    </source>
</evidence>
<dbReference type="PANTHER" id="PTHR46078">
    <property type="entry name" value="FORKHEAD BOX PROTEIN J2 FAMILY MEMBER"/>
    <property type="match status" value="1"/>
</dbReference>
<keyword evidence="1" id="KW-0805">Transcription regulation</keyword>
<dbReference type="PANTHER" id="PTHR46078:SF2">
    <property type="entry name" value="FORK-HEAD DOMAIN-CONTAINING PROTEIN"/>
    <property type="match status" value="1"/>
</dbReference>
<evidence type="ECO:0000256" key="2">
    <source>
        <dbReference type="ARBA" id="ARBA00023125"/>
    </source>
</evidence>
<dbReference type="SUPFAM" id="SSF46785">
    <property type="entry name" value="Winged helix' DNA-binding domain"/>
    <property type="match status" value="1"/>
</dbReference>
<evidence type="ECO:0000256" key="3">
    <source>
        <dbReference type="ARBA" id="ARBA00023163"/>
    </source>
</evidence>
<evidence type="ECO:0000256" key="5">
    <source>
        <dbReference type="PROSITE-ProRule" id="PRU00089"/>
    </source>
</evidence>
<keyword evidence="4 5" id="KW-0539">Nucleus</keyword>
<dbReference type="GO" id="GO:0000981">
    <property type="term" value="F:DNA-binding transcription factor activity, RNA polymerase II-specific"/>
    <property type="evidence" value="ECO:0007669"/>
    <property type="project" value="TreeGrafter"/>
</dbReference>
<feature type="compositionally biased region" description="Basic residues" evidence="6">
    <location>
        <begin position="318"/>
        <end position="331"/>
    </location>
</feature>
<proteinExistence type="predicted"/>
<feature type="compositionally biased region" description="Polar residues" evidence="6">
    <location>
        <begin position="467"/>
        <end position="482"/>
    </location>
</feature>
<dbReference type="InterPro" id="IPR030456">
    <property type="entry name" value="TF_fork_head_CS_2"/>
</dbReference>
<evidence type="ECO:0000256" key="6">
    <source>
        <dbReference type="SAM" id="MobiDB-lite"/>
    </source>
</evidence>
<dbReference type="EMBL" id="SNSC02000019">
    <property type="protein sequence ID" value="TID16058.1"/>
    <property type="molecule type" value="Genomic_DNA"/>
</dbReference>
<dbReference type="Proteomes" id="UP000298493">
    <property type="component" value="Unassembled WGS sequence"/>
</dbReference>
<keyword evidence="2 5" id="KW-0238">DNA-binding</keyword>
<evidence type="ECO:0000313" key="9">
    <source>
        <dbReference type="Proteomes" id="UP000298493"/>
    </source>
</evidence>
<feature type="domain" description="Fork-head" evidence="7">
    <location>
        <begin position="227"/>
        <end position="317"/>
    </location>
</feature>
<sequence>MSTLLTGPDNRGAIVGLPSAPQEEQDSLQLSSHNNMATVSVEPPFTDAQGHQQYDGTMPLSSHSLRPSYSSDRGGDSMMPMENYQLFQPSTSYMNPHALDYTHYNHHLFTPSQYAPNIDSTIPRSIITSCVSAHDGPYSSFTSTVAPHQVYPNLAPTSYADPSYHEDEYEQHQQQDNDLITIQDHELVPHSIYHRQHDEIASHTATGYGDDGMSIDVDNDGDKAEPYAKSLFRCLRNAPAHTMVLREIYDWFKANTDKARDPGSTGWQNSIRHNLSMNKALEAPGEDSNKKGGYQWRLSEQALRDGRVQSTTRYRNKDPKKRGNRNHHPAPHRQASGARGGIMSRRSHQLRQSERLRKLRRESEDHSIRLRAQGIIAPHNGGTPRSTGYDSHSTSAAPSGPSSPYFFPPEPLYALPSAAYDSQSLNYAQYSALQDDSTSATPEPQDVPDLHFAPLRNSLFYDRESASIESGSEPQTPSNFDYDQNFDIIW</sequence>
<keyword evidence="3" id="KW-0804">Transcription</keyword>
<comment type="caution">
    <text evidence="8">The sequence shown here is derived from an EMBL/GenBank/DDBJ whole genome shotgun (WGS) entry which is preliminary data.</text>
</comment>
<dbReference type="InterPro" id="IPR036388">
    <property type="entry name" value="WH-like_DNA-bd_sf"/>
</dbReference>
<dbReference type="PROSITE" id="PS50039">
    <property type="entry name" value="FORK_HEAD_3"/>
    <property type="match status" value="1"/>
</dbReference>
<feature type="DNA-binding region" description="Fork-head" evidence="5">
    <location>
        <begin position="227"/>
        <end position="317"/>
    </location>
</feature>
<reference evidence="8 9" key="1">
    <citation type="submission" date="2019-04" db="EMBL/GenBank/DDBJ databases">
        <title>High contiguity whole genome sequence and gene annotation resource for two Venturia nashicola isolates.</title>
        <authorList>
            <person name="Prokchorchik M."/>
            <person name="Won K."/>
            <person name="Lee Y."/>
            <person name="Choi E.D."/>
            <person name="Segonzac C."/>
            <person name="Sohn K.H."/>
        </authorList>
    </citation>
    <scope>NUCLEOTIDE SEQUENCE [LARGE SCALE GENOMIC DNA]</scope>
    <source>
        <strain evidence="8 9">PRI2</strain>
    </source>
</reference>
<dbReference type="InterPro" id="IPR001766">
    <property type="entry name" value="Fork_head_dom"/>
</dbReference>
<feature type="compositionally biased region" description="Low complexity" evidence="6">
    <location>
        <begin position="391"/>
        <end position="403"/>
    </location>
</feature>
<evidence type="ECO:0000313" key="8">
    <source>
        <dbReference type="EMBL" id="TID16058.1"/>
    </source>
</evidence>
<dbReference type="GO" id="GO:0005634">
    <property type="term" value="C:nucleus"/>
    <property type="evidence" value="ECO:0007669"/>
    <property type="project" value="UniProtKB-SubCell"/>
</dbReference>
<organism evidence="8 9">
    <name type="scientific">Venturia nashicola</name>
    <dbReference type="NCBI Taxonomy" id="86259"/>
    <lineage>
        <taxon>Eukaryota</taxon>
        <taxon>Fungi</taxon>
        <taxon>Dikarya</taxon>
        <taxon>Ascomycota</taxon>
        <taxon>Pezizomycotina</taxon>
        <taxon>Dothideomycetes</taxon>
        <taxon>Pleosporomycetidae</taxon>
        <taxon>Venturiales</taxon>
        <taxon>Venturiaceae</taxon>
        <taxon>Venturia</taxon>
    </lineage>
</organism>
<dbReference type="GO" id="GO:0000978">
    <property type="term" value="F:RNA polymerase II cis-regulatory region sequence-specific DNA binding"/>
    <property type="evidence" value="ECO:0007669"/>
    <property type="project" value="TreeGrafter"/>
</dbReference>
<gene>
    <name evidence="8" type="ORF">E6O75_ATG09116</name>
</gene>
<dbReference type="STRING" id="86259.A0A4Z1P346"/>
<dbReference type="SMART" id="SM00339">
    <property type="entry name" value="FH"/>
    <property type="match status" value="1"/>
</dbReference>
<dbReference type="Gene3D" id="1.10.10.10">
    <property type="entry name" value="Winged helix-like DNA-binding domain superfamily/Winged helix DNA-binding domain"/>
    <property type="match status" value="1"/>
</dbReference>
<feature type="region of interest" description="Disordered" evidence="6">
    <location>
        <begin position="299"/>
        <end position="403"/>
    </location>
</feature>
<dbReference type="PROSITE" id="PS00658">
    <property type="entry name" value="FORK_HEAD_2"/>
    <property type="match status" value="1"/>
</dbReference>
<name>A0A4Z1P346_9PEZI</name>
<feature type="region of interest" description="Disordered" evidence="6">
    <location>
        <begin position="1"/>
        <end position="74"/>
    </location>
</feature>
<evidence type="ECO:0000259" key="7">
    <source>
        <dbReference type="PROSITE" id="PS50039"/>
    </source>
</evidence>
<protein>
    <recommendedName>
        <fullName evidence="7">Fork-head domain-containing protein</fullName>
    </recommendedName>
</protein>
<comment type="subcellular location">
    <subcellularLocation>
        <location evidence="5">Nucleus</location>
    </subcellularLocation>
</comment>
<feature type="region of interest" description="Disordered" evidence="6">
    <location>
        <begin position="463"/>
        <end position="482"/>
    </location>
</feature>
<keyword evidence="9" id="KW-1185">Reference proteome</keyword>
<feature type="compositionally biased region" description="Polar residues" evidence="6">
    <location>
        <begin position="27"/>
        <end position="38"/>
    </location>
</feature>